<dbReference type="InterPro" id="IPR050282">
    <property type="entry name" value="Cycloisomerase_2"/>
</dbReference>
<dbReference type="SUPFAM" id="SSF51004">
    <property type="entry name" value="C-terminal (heme d1) domain of cytochrome cd1-nitrite reductase"/>
    <property type="match status" value="1"/>
</dbReference>
<dbReference type="PANTHER" id="PTHR30344:SF1">
    <property type="entry name" value="6-PHOSPHOGLUCONOLACTONASE"/>
    <property type="match status" value="1"/>
</dbReference>
<dbReference type="RefSeq" id="WP_061166702.1">
    <property type="nucleotide sequence ID" value="NZ_FCOA02000003.1"/>
</dbReference>
<proteinExistence type="inferred from homology"/>
<gene>
    <name evidence="5" type="ORF">AWB79_01434</name>
</gene>
<keyword evidence="6" id="KW-1185">Reference proteome</keyword>
<dbReference type="Pfam" id="PF10282">
    <property type="entry name" value="Lactonase"/>
    <property type="match status" value="1"/>
</dbReference>
<dbReference type="InterPro" id="IPR015943">
    <property type="entry name" value="WD40/YVTN_repeat-like_dom_sf"/>
</dbReference>
<feature type="signal peptide" evidence="4">
    <location>
        <begin position="1"/>
        <end position="49"/>
    </location>
</feature>
<evidence type="ECO:0000256" key="3">
    <source>
        <dbReference type="SAM" id="MobiDB-lite"/>
    </source>
</evidence>
<evidence type="ECO:0000256" key="4">
    <source>
        <dbReference type="SAM" id="SignalP"/>
    </source>
</evidence>
<dbReference type="PANTHER" id="PTHR30344">
    <property type="entry name" value="6-PHOSPHOGLUCONOLACTONASE-RELATED"/>
    <property type="match status" value="1"/>
</dbReference>
<dbReference type="OrthoDB" id="9790815at2"/>
<accession>A0A157ZVE7</accession>
<dbReference type="GO" id="GO:0017057">
    <property type="term" value="F:6-phosphogluconolactonase activity"/>
    <property type="evidence" value="ECO:0007669"/>
    <property type="project" value="TreeGrafter"/>
</dbReference>
<dbReference type="AlphaFoldDB" id="A0A157ZVE7"/>
<feature type="region of interest" description="Disordered" evidence="3">
    <location>
        <begin position="1"/>
        <end position="21"/>
    </location>
</feature>
<protein>
    <submittedName>
        <fullName evidence="5">3-carboxymuconate cyclase-like protein</fullName>
    </submittedName>
</protein>
<dbReference type="InterPro" id="IPR019405">
    <property type="entry name" value="Lactonase_7-beta_prop"/>
</dbReference>
<name>A0A157ZVE7_9BURK</name>
<comment type="similarity">
    <text evidence="1">Belongs to the cycloisomerase 2 family.</text>
</comment>
<keyword evidence="2" id="KW-0119">Carbohydrate metabolism</keyword>
<sequence>MHPSHPRGAQPPIPVLQDARPPRVGTAKRVAWAKGLALVLSLAAAQAFAQTSAAPGAASGASAAGATGAASGEVYDLLIGTYTGGGKSEGIYVYRFDTGSGELSRIASAQTVNPSYLVVSSDRNYVYAVNELPGDNGPATQRGGVSAFRFDRASGQLSFLNRVSSDGNDPCYLAISPDGKYLLTANYSVASNPGGSFAVFPLASDGRVGASVLTVHHEGAGPVKGRQDNSHVHSTVFSPDGKYLFAQDLGIDKVFAYRYTPDPSASSRGLFGPTEARYTAIKPGSGPRHLVFDASGKHAYLTTELNASVLVFNYRDGNLTQAQAVSMIAPGFRGKIGGGAIHLSPDGRFLYATNRGDANELVQFAIDPDSGHLRLVKRYPTLGKTPREFAIDPTGRWLIVGNQESDSAYFFRRDPQTGELASDPKKLSIGSPVDFKFVSPS</sequence>
<evidence type="ECO:0000256" key="2">
    <source>
        <dbReference type="ARBA" id="ARBA00022526"/>
    </source>
</evidence>
<dbReference type="GO" id="GO:0005829">
    <property type="term" value="C:cytosol"/>
    <property type="evidence" value="ECO:0007669"/>
    <property type="project" value="TreeGrafter"/>
</dbReference>
<evidence type="ECO:0000313" key="6">
    <source>
        <dbReference type="Proteomes" id="UP000054851"/>
    </source>
</evidence>
<dbReference type="InterPro" id="IPR011048">
    <property type="entry name" value="Haem_d1_sf"/>
</dbReference>
<dbReference type="STRING" id="1777140.AWB79_01434"/>
<evidence type="ECO:0000256" key="1">
    <source>
        <dbReference type="ARBA" id="ARBA00005564"/>
    </source>
</evidence>
<keyword evidence="2" id="KW-0313">Glucose metabolism</keyword>
<dbReference type="GO" id="GO:0006006">
    <property type="term" value="P:glucose metabolic process"/>
    <property type="evidence" value="ECO:0007669"/>
    <property type="project" value="UniProtKB-KW"/>
</dbReference>
<dbReference type="FunFam" id="2.130.10.10:FF:000306">
    <property type="entry name" value="3-carboxymuconate cyclase"/>
    <property type="match status" value="1"/>
</dbReference>
<feature type="chain" id="PRO_5007619775" evidence="4">
    <location>
        <begin position="50"/>
        <end position="441"/>
    </location>
</feature>
<dbReference type="EMBL" id="FCOA02000003">
    <property type="protein sequence ID" value="SAK49514.1"/>
    <property type="molecule type" value="Genomic_DNA"/>
</dbReference>
<comment type="caution">
    <text evidence="5">The sequence shown here is derived from an EMBL/GenBank/DDBJ whole genome shotgun (WGS) entry which is preliminary data.</text>
</comment>
<dbReference type="Gene3D" id="2.130.10.10">
    <property type="entry name" value="YVTN repeat-like/Quinoprotein amine dehydrogenase"/>
    <property type="match status" value="1"/>
</dbReference>
<evidence type="ECO:0000313" key="5">
    <source>
        <dbReference type="EMBL" id="SAK49514.1"/>
    </source>
</evidence>
<reference evidence="5" key="1">
    <citation type="submission" date="2016-01" db="EMBL/GenBank/DDBJ databases">
        <authorList>
            <person name="Peeters C."/>
        </authorList>
    </citation>
    <scope>NUCLEOTIDE SEQUENCE</scope>
    <source>
        <strain evidence="5">LMG 29322</strain>
    </source>
</reference>
<keyword evidence="4" id="KW-0732">Signal</keyword>
<dbReference type="Proteomes" id="UP000054851">
    <property type="component" value="Unassembled WGS sequence"/>
</dbReference>
<organism evidence="5 6">
    <name type="scientific">Caballeronia hypogeia</name>
    <dbReference type="NCBI Taxonomy" id="1777140"/>
    <lineage>
        <taxon>Bacteria</taxon>
        <taxon>Pseudomonadati</taxon>
        <taxon>Pseudomonadota</taxon>
        <taxon>Betaproteobacteria</taxon>
        <taxon>Burkholderiales</taxon>
        <taxon>Burkholderiaceae</taxon>
        <taxon>Caballeronia</taxon>
    </lineage>
</organism>